<organism evidence="2 3">
    <name type="scientific">Paraglomus brasilianum</name>
    <dbReference type="NCBI Taxonomy" id="144538"/>
    <lineage>
        <taxon>Eukaryota</taxon>
        <taxon>Fungi</taxon>
        <taxon>Fungi incertae sedis</taxon>
        <taxon>Mucoromycota</taxon>
        <taxon>Glomeromycotina</taxon>
        <taxon>Glomeromycetes</taxon>
        <taxon>Paraglomerales</taxon>
        <taxon>Paraglomeraceae</taxon>
        <taxon>Paraglomus</taxon>
    </lineage>
</organism>
<keyword evidence="1" id="KW-0812">Transmembrane</keyword>
<keyword evidence="1" id="KW-0472">Membrane</keyword>
<sequence length="162" mass="18476">MKTVRIDPLSNGMYVIEYPPQLKGYVTQSDYHAFIEKINEPYKVYRKKANIVSCTYSLFVVSGILGMCFVSSSAVDQKLLIAIMVAIPVIILTILVYGAYFLRTLHETMERERSRISSDFGSTEKSTEFIWNYTQGIVSFSGYRQSNIVIELPDKHEPLDVV</sequence>
<keyword evidence="3" id="KW-1185">Reference proteome</keyword>
<gene>
    <name evidence="2" type="ORF">PBRASI_LOCUS7512</name>
</gene>
<proteinExistence type="predicted"/>
<name>A0A9N9GD12_9GLOM</name>
<dbReference type="OrthoDB" id="10424766at2759"/>
<feature type="transmembrane region" description="Helical" evidence="1">
    <location>
        <begin position="51"/>
        <end position="73"/>
    </location>
</feature>
<dbReference type="EMBL" id="CAJVPI010001168">
    <property type="protein sequence ID" value="CAG8598533.1"/>
    <property type="molecule type" value="Genomic_DNA"/>
</dbReference>
<keyword evidence="1" id="KW-1133">Transmembrane helix</keyword>
<reference evidence="2" key="1">
    <citation type="submission" date="2021-06" db="EMBL/GenBank/DDBJ databases">
        <authorList>
            <person name="Kallberg Y."/>
            <person name="Tangrot J."/>
            <person name="Rosling A."/>
        </authorList>
    </citation>
    <scope>NUCLEOTIDE SEQUENCE</scope>
    <source>
        <strain evidence="2">BR232B</strain>
    </source>
</reference>
<comment type="caution">
    <text evidence="2">The sequence shown here is derived from an EMBL/GenBank/DDBJ whole genome shotgun (WGS) entry which is preliminary data.</text>
</comment>
<protein>
    <submittedName>
        <fullName evidence="2">10755_t:CDS:1</fullName>
    </submittedName>
</protein>
<evidence type="ECO:0000313" key="2">
    <source>
        <dbReference type="EMBL" id="CAG8598533.1"/>
    </source>
</evidence>
<accession>A0A9N9GD12</accession>
<feature type="transmembrane region" description="Helical" evidence="1">
    <location>
        <begin position="79"/>
        <end position="102"/>
    </location>
</feature>
<dbReference type="Proteomes" id="UP000789739">
    <property type="component" value="Unassembled WGS sequence"/>
</dbReference>
<evidence type="ECO:0000313" key="3">
    <source>
        <dbReference type="Proteomes" id="UP000789739"/>
    </source>
</evidence>
<dbReference type="AlphaFoldDB" id="A0A9N9GD12"/>
<evidence type="ECO:0000256" key="1">
    <source>
        <dbReference type="SAM" id="Phobius"/>
    </source>
</evidence>